<keyword evidence="15" id="KW-1185">Reference proteome</keyword>
<comment type="catalytic activity">
    <reaction evidence="10">
        <text>ITP + H2O = IDP + phosphate + H(+)</text>
        <dbReference type="Rhea" id="RHEA:28330"/>
        <dbReference type="ChEBI" id="CHEBI:15377"/>
        <dbReference type="ChEBI" id="CHEBI:15378"/>
        <dbReference type="ChEBI" id="CHEBI:43474"/>
        <dbReference type="ChEBI" id="CHEBI:58280"/>
        <dbReference type="ChEBI" id="CHEBI:61402"/>
        <dbReference type="EC" id="3.6.1.73"/>
    </reaction>
</comment>
<keyword evidence="4" id="KW-0547">Nucleotide-binding</keyword>
<dbReference type="InterPro" id="IPR029001">
    <property type="entry name" value="ITPase-like_fam"/>
</dbReference>
<keyword evidence="6" id="KW-0460">Magnesium</keyword>
<accession>A0ABD5RJD8</accession>
<evidence type="ECO:0000256" key="9">
    <source>
        <dbReference type="ARBA" id="ARBA00038901"/>
    </source>
</evidence>
<dbReference type="GO" id="GO:0046872">
    <property type="term" value="F:metal ion binding"/>
    <property type="evidence" value="ECO:0007669"/>
    <property type="project" value="UniProtKB-KW"/>
</dbReference>
<comment type="cofactor">
    <cofactor evidence="1">
        <name>Mn(2+)</name>
        <dbReference type="ChEBI" id="CHEBI:29035"/>
    </cofactor>
</comment>
<evidence type="ECO:0000256" key="11">
    <source>
        <dbReference type="ARBA" id="ARBA00048781"/>
    </source>
</evidence>
<evidence type="ECO:0000256" key="5">
    <source>
        <dbReference type="ARBA" id="ARBA00022801"/>
    </source>
</evidence>
<dbReference type="GO" id="GO:0009117">
    <property type="term" value="P:nucleotide metabolic process"/>
    <property type="evidence" value="ECO:0007669"/>
    <property type="project" value="UniProtKB-KW"/>
</dbReference>
<sequence length="178" mass="18511">MHVAVGSANPVKRRAVASVVAGEWTVESVAVPSDVAEQPRGHVETRTGAENRARAAFDATAETSPSSPRLGVGIEGGVADVEGCDALFLVNWAAATDGERLTRATGPSFPLPDHVARRIRDGEELGPVMDDELGESDVKKRQGAAGVFTAGMVDREASLATGVAAALGPFVSEQYESR</sequence>
<evidence type="ECO:0000256" key="2">
    <source>
        <dbReference type="ARBA" id="ARBA00001946"/>
    </source>
</evidence>
<protein>
    <recommendedName>
        <fullName evidence="9">inosine/xanthosine triphosphatase</fullName>
        <ecNumber evidence="9">3.6.1.73</ecNumber>
    </recommendedName>
</protein>
<dbReference type="PANTHER" id="PTHR34699">
    <property type="match status" value="1"/>
</dbReference>
<dbReference type="EMBL" id="JBHSQH010000001">
    <property type="protein sequence ID" value="MFC5970614.1"/>
    <property type="molecule type" value="Genomic_DNA"/>
</dbReference>
<keyword evidence="7" id="KW-0546">Nucleotide metabolism</keyword>
<gene>
    <name evidence="14" type="ORF">ACFPYI_04645</name>
</gene>
<evidence type="ECO:0000256" key="7">
    <source>
        <dbReference type="ARBA" id="ARBA00023080"/>
    </source>
</evidence>
<feature type="compositionally biased region" description="Basic and acidic residues" evidence="12">
    <location>
        <begin position="37"/>
        <end position="55"/>
    </location>
</feature>
<dbReference type="FunFam" id="3.90.950.10:FF:000002">
    <property type="entry name" value="Inosine/xanthosine triphosphatase"/>
    <property type="match status" value="1"/>
</dbReference>
<dbReference type="RefSeq" id="WP_247413546.1">
    <property type="nucleotide sequence ID" value="NZ_JALLGW010000001.1"/>
</dbReference>
<dbReference type="InterPro" id="IPR026533">
    <property type="entry name" value="NTPase/PRRC1"/>
</dbReference>
<keyword evidence="5" id="KW-0378">Hydrolase</keyword>
<evidence type="ECO:0000256" key="3">
    <source>
        <dbReference type="ARBA" id="ARBA00022723"/>
    </source>
</evidence>
<feature type="region of interest" description="Disordered" evidence="12">
    <location>
        <begin position="35"/>
        <end position="68"/>
    </location>
</feature>
<evidence type="ECO:0000256" key="1">
    <source>
        <dbReference type="ARBA" id="ARBA00001936"/>
    </source>
</evidence>
<comment type="cofactor">
    <cofactor evidence="2">
        <name>Mg(2+)</name>
        <dbReference type="ChEBI" id="CHEBI:18420"/>
    </cofactor>
</comment>
<evidence type="ECO:0000256" key="8">
    <source>
        <dbReference type="ARBA" id="ARBA00023211"/>
    </source>
</evidence>
<evidence type="ECO:0000313" key="15">
    <source>
        <dbReference type="Proteomes" id="UP001596099"/>
    </source>
</evidence>
<dbReference type="SUPFAM" id="SSF52972">
    <property type="entry name" value="ITPase-like"/>
    <property type="match status" value="1"/>
</dbReference>
<name>A0ABD5RJD8_9EURY</name>
<organism evidence="14 15">
    <name type="scientific">Halomarina salina</name>
    <dbReference type="NCBI Taxonomy" id="1872699"/>
    <lineage>
        <taxon>Archaea</taxon>
        <taxon>Methanobacteriati</taxon>
        <taxon>Methanobacteriota</taxon>
        <taxon>Stenosarchaea group</taxon>
        <taxon>Halobacteria</taxon>
        <taxon>Halobacteriales</taxon>
        <taxon>Natronomonadaceae</taxon>
        <taxon>Halomarina</taxon>
    </lineage>
</organism>
<comment type="catalytic activity">
    <reaction evidence="11">
        <text>XTP + H2O = XDP + phosphate + H(+)</text>
        <dbReference type="Rhea" id="RHEA:28406"/>
        <dbReference type="ChEBI" id="CHEBI:15377"/>
        <dbReference type="ChEBI" id="CHEBI:15378"/>
        <dbReference type="ChEBI" id="CHEBI:43474"/>
        <dbReference type="ChEBI" id="CHEBI:59884"/>
        <dbReference type="ChEBI" id="CHEBI:61314"/>
        <dbReference type="EC" id="3.6.1.73"/>
    </reaction>
</comment>
<evidence type="ECO:0000313" key="14">
    <source>
        <dbReference type="EMBL" id="MFC5970614.1"/>
    </source>
</evidence>
<dbReference type="GO" id="GO:0000166">
    <property type="term" value="F:nucleotide binding"/>
    <property type="evidence" value="ECO:0007669"/>
    <property type="project" value="UniProtKB-KW"/>
</dbReference>
<evidence type="ECO:0000256" key="4">
    <source>
        <dbReference type="ARBA" id="ARBA00022741"/>
    </source>
</evidence>
<dbReference type="GO" id="GO:0103023">
    <property type="term" value="F:ITPase activity"/>
    <property type="evidence" value="ECO:0007669"/>
    <property type="project" value="UniProtKB-EC"/>
</dbReference>
<comment type="caution">
    <text evidence="14">The sequence shown here is derived from an EMBL/GenBank/DDBJ whole genome shotgun (WGS) entry which is preliminary data.</text>
</comment>
<evidence type="ECO:0000256" key="10">
    <source>
        <dbReference type="ARBA" id="ARBA00048174"/>
    </source>
</evidence>
<keyword evidence="3" id="KW-0479">Metal-binding</keyword>
<evidence type="ECO:0000259" key="13">
    <source>
        <dbReference type="Pfam" id="PF01931"/>
    </source>
</evidence>
<dbReference type="Pfam" id="PF01931">
    <property type="entry name" value="NTPase_I-T"/>
    <property type="match status" value="1"/>
</dbReference>
<keyword evidence="8" id="KW-0464">Manganese</keyword>
<dbReference type="AlphaFoldDB" id="A0ABD5RJD8"/>
<dbReference type="EC" id="3.6.1.73" evidence="9"/>
<proteinExistence type="predicted"/>
<dbReference type="Gene3D" id="3.90.950.10">
    <property type="match status" value="1"/>
</dbReference>
<dbReference type="Proteomes" id="UP001596099">
    <property type="component" value="Unassembled WGS sequence"/>
</dbReference>
<evidence type="ECO:0000256" key="6">
    <source>
        <dbReference type="ARBA" id="ARBA00022842"/>
    </source>
</evidence>
<dbReference type="PANTHER" id="PTHR34699:SF2">
    <property type="entry name" value="NON-CANONICAL PURINE NTP PHOSPHATASE_PRRC1 DOMAIN-CONTAINING PROTEIN"/>
    <property type="match status" value="1"/>
</dbReference>
<reference evidence="14 15" key="1">
    <citation type="journal article" date="2019" name="Int. J. Syst. Evol. Microbiol.">
        <title>The Global Catalogue of Microorganisms (GCM) 10K type strain sequencing project: providing services to taxonomists for standard genome sequencing and annotation.</title>
        <authorList>
            <consortium name="The Broad Institute Genomics Platform"/>
            <consortium name="The Broad Institute Genome Sequencing Center for Infectious Disease"/>
            <person name="Wu L."/>
            <person name="Ma J."/>
        </authorList>
    </citation>
    <scope>NUCLEOTIDE SEQUENCE [LARGE SCALE GENOMIC DNA]</scope>
    <source>
        <strain evidence="14 15">CGMCC 1.12543</strain>
    </source>
</reference>
<evidence type="ECO:0000256" key="12">
    <source>
        <dbReference type="SAM" id="MobiDB-lite"/>
    </source>
</evidence>
<feature type="domain" description="Non-canonical purine NTP phosphatase/PRRC1" evidence="13">
    <location>
        <begin position="6"/>
        <end position="171"/>
    </location>
</feature>
<dbReference type="InterPro" id="IPR050299">
    <property type="entry name" value="YjjX_NTPase"/>
</dbReference>